<dbReference type="AlphaFoldDB" id="A0A4Y7KH23"/>
<keyword evidence="2" id="KW-1185">Reference proteome</keyword>
<organism evidence="1 2">
    <name type="scientific">Papaver somniferum</name>
    <name type="common">Opium poppy</name>
    <dbReference type="NCBI Taxonomy" id="3469"/>
    <lineage>
        <taxon>Eukaryota</taxon>
        <taxon>Viridiplantae</taxon>
        <taxon>Streptophyta</taxon>
        <taxon>Embryophyta</taxon>
        <taxon>Tracheophyta</taxon>
        <taxon>Spermatophyta</taxon>
        <taxon>Magnoliopsida</taxon>
        <taxon>Ranunculales</taxon>
        <taxon>Papaveraceae</taxon>
        <taxon>Papaveroideae</taxon>
        <taxon>Papaver</taxon>
    </lineage>
</organism>
<gene>
    <name evidence="1" type="ORF">C5167_048135</name>
</gene>
<protein>
    <submittedName>
        <fullName evidence="1">Uncharacterized protein</fullName>
    </submittedName>
</protein>
<name>A0A4Y7KH23_PAPSO</name>
<dbReference type="Gramene" id="RZC72654">
    <property type="protein sequence ID" value="RZC72654"/>
    <property type="gene ID" value="C5167_048135"/>
</dbReference>
<dbReference type="Proteomes" id="UP000316621">
    <property type="component" value="Chromosome 8"/>
</dbReference>
<reference evidence="1 2" key="1">
    <citation type="journal article" date="2018" name="Science">
        <title>The opium poppy genome and morphinan production.</title>
        <authorList>
            <person name="Guo L."/>
            <person name="Winzer T."/>
            <person name="Yang X."/>
            <person name="Li Y."/>
            <person name="Ning Z."/>
            <person name="He Z."/>
            <person name="Teodor R."/>
            <person name="Lu Y."/>
            <person name="Bowser T.A."/>
            <person name="Graham I.A."/>
            <person name="Ye K."/>
        </authorList>
    </citation>
    <scope>NUCLEOTIDE SEQUENCE [LARGE SCALE GENOMIC DNA]</scope>
    <source>
        <strain evidence="2">cv. HN1</strain>
        <tissue evidence="1">Leaves</tissue>
    </source>
</reference>
<accession>A0A4Y7KH23</accession>
<proteinExistence type="predicted"/>
<sequence length="50" mass="5658">MDRDTVLVQLVTSSSSLETGLNYLHIFFASLFFTVSNIRIPSRRLELGVI</sequence>
<evidence type="ECO:0000313" key="2">
    <source>
        <dbReference type="Proteomes" id="UP000316621"/>
    </source>
</evidence>
<dbReference type="EMBL" id="CM010722">
    <property type="protein sequence ID" value="RZC72654.1"/>
    <property type="molecule type" value="Genomic_DNA"/>
</dbReference>
<evidence type="ECO:0000313" key="1">
    <source>
        <dbReference type="EMBL" id="RZC72654.1"/>
    </source>
</evidence>
<feature type="non-terminal residue" evidence="1">
    <location>
        <position position="50"/>
    </location>
</feature>